<evidence type="ECO:0000313" key="3">
    <source>
        <dbReference type="Proteomes" id="UP000261520"/>
    </source>
</evidence>
<feature type="compositionally biased region" description="Pro residues" evidence="1">
    <location>
        <begin position="1"/>
        <end position="22"/>
    </location>
</feature>
<dbReference type="Ensembl" id="ENSPMGT00000012789.1">
    <property type="protein sequence ID" value="ENSPMGP00000011985.1"/>
    <property type="gene ID" value="ENSPMGG00000009919.1"/>
</dbReference>
<sequence length="124" mass="13114">FMRPPGMPRPMAPPMSMFPPPLNTNVLSAPPSIVQRQKAPGSTGQDAPQTATISAKPQIINPKAEVTRFVPTALRVRRDKIGPGAGAGPVDKGPGGMVGAVAPPNMKTKDQVYEAFMREMEGLL</sequence>
<organism evidence="2 3">
    <name type="scientific">Periophthalmus magnuspinnatus</name>
    <dbReference type="NCBI Taxonomy" id="409849"/>
    <lineage>
        <taxon>Eukaryota</taxon>
        <taxon>Metazoa</taxon>
        <taxon>Chordata</taxon>
        <taxon>Craniata</taxon>
        <taxon>Vertebrata</taxon>
        <taxon>Euteleostomi</taxon>
        <taxon>Actinopterygii</taxon>
        <taxon>Neopterygii</taxon>
        <taxon>Teleostei</taxon>
        <taxon>Neoteleostei</taxon>
        <taxon>Acanthomorphata</taxon>
        <taxon>Gobiaria</taxon>
        <taxon>Gobiiformes</taxon>
        <taxon>Gobioidei</taxon>
        <taxon>Gobiidae</taxon>
        <taxon>Oxudercinae</taxon>
        <taxon>Periophthalmus</taxon>
    </lineage>
</organism>
<dbReference type="STRING" id="409849.ENSPMGP00000011985"/>
<feature type="region of interest" description="Disordered" evidence="1">
    <location>
        <begin position="1"/>
        <end position="58"/>
    </location>
</feature>
<feature type="compositionally biased region" description="Gly residues" evidence="1">
    <location>
        <begin position="83"/>
        <end position="98"/>
    </location>
</feature>
<evidence type="ECO:0008006" key="4">
    <source>
        <dbReference type="Google" id="ProtNLM"/>
    </source>
</evidence>
<accession>A0A3B4A5I0</accession>
<evidence type="ECO:0000313" key="2">
    <source>
        <dbReference type="Ensembl" id="ENSPMGP00000011985.1"/>
    </source>
</evidence>
<name>A0A3B4A5I0_9GOBI</name>
<evidence type="ECO:0000256" key="1">
    <source>
        <dbReference type="SAM" id="MobiDB-lite"/>
    </source>
</evidence>
<feature type="compositionally biased region" description="Polar residues" evidence="1">
    <location>
        <begin position="40"/>
        <end position="55"/>
    </location>
</feature>
<protein>
    <recommendedName>
        <fullName evidence="4">WW domain binding protein 11</fullName>
    </recommendedName>
</protein>
<proteinExistence type="predicted"/>
<dbReference type="Proteomes" id="UP000261520">
    <property type="component" value="Unplaced"/>
</dbReference>
<reference evidence="2" key="2">
    <citation type="submission" date="2025-09" db="UniProtKB">
        <authorList>
            <consortium name="Ensembl"/>
        </authorList>
    </citation>
    <scope>IDENTIFICATION</scope>
</reference>
<keyword evidence="3" id="KW-1185">Reference proteome</keyword>
<feature type="region of interest" description="Disordered" evidence="1">
    <location>
        <begin position="77"/>
        <end position="104"/>
    </location>
</feature>
<reference evidence="2" key="1">
    <citation type="submission" date="2025-08" db="UniProtKB">
        <authorList>
            <consortium name="Ensembl"/>
        </authorList>
    </citation>
    <scope>IDENTIFICATION</scope>
</reference>
<dbReference type="AlphaFoldDB" id="A0A3B4A5I0"/>